<evidence type="ECO:0000313" key="4">
    <source>
        <dbReference type="Proteomes" id="UP000070409"/>
    </source>
</evidence>
<evidence type="ECO:0000259" key="1">
    <source>
        <dbReference type="Pfam" id="PF00501"/>
    </source>
</evidence>
<dbReference type="Gene3D" id="3.30.300.30">
    <property type="match status" value="1"/>
</dbReference>
<dbReference type="InterPro" id="IPR050237">
    <property type="entry name" value="ATP-dep_AMP-bd_enzyme"/>
</dbReference>
<dbReference type="RefSeq" id="WP_068744906.1">
    <property type="nucleotide sequence ID" value="NZ_LSRE01000012.1"/>
</dbReference>
<dbReference type="PROSITE" id="PS00455">
    <property type="entry name" value="AMP_BINDING"/>
    <property type="match status" value="1"/>
</dbReference>
<keyword evidence="4" id="KW-1185">Reference proteome</keyword>
<dbReference type="Pfam" id="PF13193">
    <property type="entry name" value="AMP-binding_C"/>
    <property type="match status" value="1"/>
</dbReference>
<accession>A0A137ZJT1</accession>
<dbReference type="InterPro" id="IPR045851">
    <property type="entry name" value="AMP-bd_C_sf"/>
</dbReference>
<evidence type="ECO:0000259" key="2">
    <source>
        <dbReference type="Pfam" id="PF13193"/>
    </source>
</evidence>
<gene>
    <name evidence="3" type="ORF">AXK61_02290</name>
</gene>
<dbReference type="PANTHER" id="PTHR43767:SF7">
    <property type="entry name" value="MEDIUM_LONG-CHAIN-FATTY-ACID--COA LIGASE FADD8"/>
    <property type="match status" value="1"/>
</dbReference>
<feature type="domain" description="AMP-dependent synthetase/ligase" evidence="1">
    <location>
        <begin position="21"/>
        <end position="381"/>
    </location>
</feature>
<name>A0A137ZJT1_9ACTN</name>
<dbReference type="Pfam" id="PF00501">
    <property type="entry name" value="AMP-binding"/>
    <property type="match status" value="1"/>
</dbReference>
<dbReference type="SUPFAM" id="SSF56801">
    <property type="entry name" value="Acetyl-CoA synthetase-like"/>
    <property type="match status" value="1"/>
</dbReference>
<organism evidence="3 4">
    <name type="scientific">Tsukamurella pseudospumae</name>
    <dbReference type="NCBI Taxonomy" id="239498"/>
    <lineage>
        <taxon>Bacteria</taxon>
        <taxon>Bacillati</taxon>
        <taxon>Actinomycetota</taxon>
        <taxon>Actinomycetes</taxon>
        <taxon>Mycobacteriales</taxon>
        <taxon>Tsukamurellaceae</taxon>
        <taxon>Tsukamurella</taxon>
    </lineage>
</organism>
<reference evidence="3 4" key="1">
    <citation type="submission" date="2016-02" db="EMBL/GenBank/DDBJ databases">
        <authorList>
            <person name="Teng J.L."/>
            <person name="Tang Y."/>
            <person name="Huang Y."/>
            <person name="Guo F."/>
            <person name="Wei W."/>
            <person name="Chen J.H."/>
            <person name="Wong S.Y."/>
            <person name="Lau S.K."/>
            <person name="Woo P.C."/>
        </authorList>
    </citation>
    <scope>NUCLEOTIDE SEQUENCE [LARGE SCALE GENOMIC DNA]</scope>
    <source>
        <strain evidence="3 4">JCM 13375</strain>
    </source>
</reference>
<comment type="caution">
    <text evidence="3">The sequence shown here is derived from an EMBL/GenBank/DDBJ whole genome shotgun (WGS) entry which is preliminary data.</text>
</comment>
<proteinExistence type="predicted"/>
<feature type="domain" description="AMP-binding enzyme C-terminal" evidence="2">
    <location>
        <begin position="431"/>
        <end position="506"/>
    </location>
</feature>
<dbReference type="EMBL" id="LSRE01000012">
    <property type="protein sequence ID" value="KXO98452.1"/>
    <property type="molecule type" value="Genomic_DNA"/>
</dbReference>
<dbReference type="InterPro" id="IPR020845">
    <property type="entry name" value="AMP-binding_CS"/>
</dbReference>
<evidence type="ECO:0000313" key="3">
    <source>
        <dbReference type="EMBL" id="KXO98452.1"/>
    </source>
</evidence>
<dbReference type="PANTHER" id="PTHR43767">
    <property type="entry name" value="LONG-CHAIN-FATTY-ACID--COA LIGASE"/>
    <property type="match status" value="1"/>
</dbReference>
<dbReference type="InterPro" id="IPR025110">
    <property type="entry name" value="AMP-bd_C"/>
</dbReference>
<dbReference type="Proteomes" id="UP000070409">
    <property type="component" value="Unassembled WGS sequence"/>
</dbReference>
<sequence length="517" mass="55885">MDDLHREPLAGDILLGSLGAYSERTAVHVTGPQGDSTLTYAQVRDEVSRYAQAYASFGLGVGSPVAMLSGNRHEVLIAQSTNLITGVRFAALHPMGSLDDHVYVMEDAGIETLIYDPRLYEQRAADLRERVPGLKTLLSLGPTGTGVDLTEVAAGFEPEPLTAHTADPSSTASLAYTGGTTGKSKGVMLSYTGGASLLRIQRTEWEWPQEIRFLVCAPLSHAGGAFWNPTSMSGGSMVVLPRFEPEAVLAAIEKYRITATMLVPTMIYALLDHPKFDDYDLSSLETVFYGASAISPTRLTEAIERIGPKFFQFYGQAECPMTIAVLRRGDHDPSKPERLASCGKPVPWVTVALLDDAGRTVEPGAPGEICVRGPLVMQGYLNKPEQTAEATEHGWLHTGDIGRFDDEGYLYIVDRKKDMVVTGGFNVFPREVEDVISTHPSVASVAVIGVPDDKWGEAVKAVVVPRAGATVDVEELRELVRDRKGAVYTPKTVDLVDSIPVSPLGKPDKKALRAIYA</sequence>
<protein>
    <submittedName>
        <fullName evidence="3">Acyl-CoA synthetase</fullName>
    </submittedName>
</protein>
<dbReference type="Gene3D" id="3.40.50.12780">
    <property type="entry name" value="N-terminal domain of ligase-like"/>
    <property type="match status" value="1"/>
</dbReference>
<dbReference type="InterPro" id="IPR042099">
    <property type="entry name" value="ANL_N_sf"/>
</dbReference>
<dbReference type="InterPro" id="IPR000873">
    <property type="entry name" value="AMP-dep_synth/lig_dom"/>
</dbReference>